<reference key="2">
    <citation type="submission" date="2011-05" db="EMBL/GenBank/DDBJ databases">
        <title>Complete genome sequence of the aerobic marine methanotroph Methylomonas methanica MC09.</title>
        <authorList>
            <person name="Boden R."/>
            <person name="Cunliffe M."/>
            <person name="Scanlan J."/>
            <person name="Moussard H."/>
            <person name="Kits K.D."/>
            <person name="Klotz M."/>
            <person name="Jetten M."/>
            <person name="Vuilleumier S."/>
            <person name="Han J."/>
            <person name="Peters L."/>
            <person name="Mikhailova N."/>
            <person name="Teshima H."/>
            <person name="Tapia R."/>
            <person name="Kyrpides N."/>
            <person name="Ivanova N."/>
            <person name="Pagani I."/>
            <person name="Cheng J.-F."/>
            <person name="Goodwin L."/>
            <person name="Han C."/>
            <person name="Hauser L."/>
            <person name="Land M."/>
            <person name="Lapidus A."/>
            <person name="Lucas S."/>
            <person name="Pitluck S."/>
            <person name="Woyke T."/>
            <person name="Stein L.Y."/>
            <person name="Murrell C."/>
        </authorList>
    </citation>
    <scope>NUCLEOTIDE SEQUENCE</scope>
    <source>
        <strain>MC09</strain>
    </source>
</reference>
<feature type="transmembrane region" description="Helical" evidence="1">
    <location>
        <begin position="323"/>
        <end position="343"/>
    </location>
</feature>
<keyword evidence="1" id="KW-0812">Transmembrane</keyword>
<dbReference type="GO" id="GO:0016747">
    <property type="term" value="F:acyltransferase activity, transferring groups other than amino-acyl groups"/>
    <property type="evidence" value="ECO:0007669"/>
    <property type="project" value="InterPro"/>
</dbReference>
<feature type="transmembrane region" description="Helical" evidence="1">
    <location>
        <begin position="254"/>
        <end position="273"/>
    </location>
</feature>
<evidence type="ECO:0000256" key="1">
    <source>
        <dbReference type="SAM" id="Phobius"/>
    </source>
</evidence>
<dbReference type="OrthoDB" id="9767863at2"/>
<keyword evidence="1" id="KW-0472">Membrane</keyword>
<sequence length="360" mass="40059">MNNQHILPHKSVKMASIEGARAFAALAVALMHCANAMRVEHFSGHVGLGSIFDFGYIGVDFFFVLSGFIITYVHFHEFGHIEKIPRYLWRRFSRIYPIYWTFLLIAIGVTTLGRLANGKGLIFEMTLADIPGTIFLLISSGEPKYIGPAWSLQYEIVFYVVFSWLLLGGRLGAIIFGCWGAFLLAHTLGLWQFNLPFHLSNAHCMQFLLGVAVAVLARRYKLHATKTLLFAVMLVFIAGVVFEVYGPLARHSGIGRLVLGFTSAMVLATLVGLENAKALQTPNWLVRMGSVSYSIYLGHILFINLTFAILLKLGLYHTLPETLVFAIGLSVALASTIMIGLWVEMPLVSKLKDFGKNRNQ</sequence>
<keyword evidence="3" id="KW-0808">Transferase</keyword>
<accession>G0A753</accession>
<dbReference type="eggNOG" id="COG1835">
    <property type="taxonomic scope" value="Bacteria"/>
</dbReference>
<keyword evidence="4" id="KW-1185">Reference proteome</keyword>
<keyword evidence="1" id="KW-1133">Transmembrane helix</keyword>
<reference evidence="4" key="3">
    <citation type="submission" date="2011-05" db="EMBL/GenBank/DDBJ databases">
        <title>Complete sequence of Methylomonas methanica MC09.</title>
        <authorList>
            <consortium name="US DOE Joint Genome Institute"/>
            <person name="Lucas S."/>
            <person name="Han J."/>
            <person name="Lapidus A."/>
            <person name="Cheng J.-F."/>
            <person name="Goodwin L."/>
            <person name="Pitluck S."/>
            <person name="Peters L."/>
            <person name="Mikhailova N."/>
            <person name="Teshima H."/>
            <person name="Han C."/>
            <person name="Tapia R."/>
            <person name="Land M."/>
            <person name="Hauser L."/>
            <person name="Kyrpides N."/>
            <person name="Ivanova N."/>
            <person name="Pagani I."/>
            <person name="Stein L."/>
            <person name="Woyke T."/>
        </authorList>
    </citation>
    <scope>NUCLEOTIDE SEQUENCE [LARGE SCALE GENOMIC DNA]</scope>
    <source>
        <strain evidence="4">MC09</strain>
    </source>
</reference>
<dbReference type="GO" id="GO:0000271">
    <property type="term" value="P:polysaccharide biosynthetic process"/>
    <property type="evidence" value="ECO:0007669"/>
    <property type="project" value="TreeGrafter"/>
</dbReference>
<dbReference type="EMBL" id="CP002738">
    <property type="protein sequence ID" value="AEG01847.1"/>
    <property type="molecule type" value="Genomic_DNA"/>
</dbReference>
<feature type="domain" description="Acyltransferase 3" evidence="2">
    <location>
        <begin position="15"/>
        <end position="339"/>
    </location>
</feature>
<name>G0A753_METMM</name>
<evidence type="ECO:0000313" key="4">
    <source>
        <dbReference type="Proteomes" id="UP000008888"/>
    </source>
</evidence>
<feature type="transmembrane region" description="Helical" evidence="1">
    <location>
        <begin position="158"/>
        <end position="185"/>
    </location>
</feature>
<feature type="transmembrane region" description="Helical" evidence="1">
    <location>
        <begin position="96"/>
        <end position="115"/>
    </location>
</feature>
<dbReference type="Proteomes" id="UP000008888">
    <property type="component" value="Chromosome"/>
</dbReference>
<gene>
    <name evidence="3" type="ordered locus">Metme_3480</name>
</gene>
<dbReference type="PANTHER" id="PTHR23028">
    <property type="entry name" value="ACETYLTRANSFERASE"/>
    <property type="match status" value="1"/>
</dbReference>
<proteinExistence type="predicted"/>
<evidence type="ECO:0000313" key="3">
    <source>
        <dbReference type="EMBL" id="AEG01847.1"/>
    </source>
</evidence>
<dbReference type="KEGG" id="mmt:Metme_3480"/>
<dbReference type="InterPro" id="IPR002656">
    <property type="entry name" value="Acyl_transf_3_dom"/>
</dbReference>
<dbReference type="RefSeq" id="WP_013820072.1">
    <property type="nucleotide sequence ID" value="NC_015572.1"/>
</dbReference>
<dbReference type="STRING" id="857087.Metme_3480"/>
<feature type="transmembrane region" description="Helical" evidence="1">
    <location>
        <begin position="228"/>
        <end position="248"/>
    </location>
</feature>
<feature type="transmembrane region" description="Helical" evidence="1">
    <location>
        <begin position="54"/>
        <end position="75"/>
    </location>
</feature>
<dbReference type="HOGENOM" id="CLU_005679_2_0_6"/>
<dbReference type="PANTHER" id="PTHR23028:SF53">
    <property type="entry name" value="ACYL_TRANSF_3 DOMAIN-CONTAINING PROTEIN"/>
    <property type="match status" value="1"/>
</dbReference>
<organism evidence="3 4">
    <name type="scientific">Methylomonas methanica (strain DSM 25384 / MC09)</name>
    <dbReference type="NCBI Taxonomy" id="857087"/>
    <lineage>
        <taxon>Bacteria</taxon>
        <taxon>Pseudomonadati</taxon>
        <taxon>Pseudomonadota</taxon>
        <taxon>Gammaproteobacteria</taxon>
        <taxon>Methylococcales</taxon>
        <taxon>Methylococcaceae</taxon>
        <taxon>Methylomonas</taxon>
    </lineage>
</organism>
<feature type="transmembrane region" description="Helical" evidence="1">
    <location>
        <begin position="293"/>
        <end position="311"/>
    </location>
</feature>
<protein>
    <submittedName>
        <fullName evidence="3">Acyltransferase 3</fullName>
    </submittedName>
</protein>
<reference evidence="3 4" key="1">
    <citation type="journal article" date="2011" name="J. Bacteriol.">
        <title>Complete Genome Sequence of the Aerobic Marine Methanotroph Methylomonas methanica MC09.</title>
        <authorList>
            <person name="Boden R."/>
            <person name="Cunliffe M."/>
            <person name="Scanlan J."/>
            <person name="Moussard H."/>
            <person name="Kits K.D."/>
            <person name="Klotz M.G."/>
            <person name="Jetten M.S."/>
            <person name="Vuilleumier S."/>
            <person name="Han J."/>
            <person name="Peters L."/>
            <person name="Mikhailova N."/>
            <person name="Teshima H."/>
            <person name="Tapia R."/>
            <person name="Kyrpides N."/>
            <person name="Ivanova N."/>
            <person name="Pagani I."/>
            <person name="Cheng J.F."/>
            <person name="Goodwin L."/>
            <person name="Han C."/>
            <person name="Hauser L."/>
            <person name="Land M.L."/>
            <person name="Lapidus A."/>
            <person name="Lucas S."/>
            <person name="Pitluck S."/>
            <person name="Woyke T."/>
            <person name="Stein L."/>
            <person name="Murrell J.C."/>
        </authorList>
    </citation>
    <scope>NUCLEOTIDE SEQUENCE [LARGE SCALE GENOMIC DNA]</scope>
    <source>
        <strain evidence="3 4">MC09</strain>
    </source>
</reference>
<dbReference type="Pfam" id="PF01757">
    <property type="entry name" value="Acyl_transf_3"/>
    <property type="match status" value="1"/>
</dbReference>
<evidence type="ECO:0000259" key="2">
    <source>
        <dbReference type="Pfam" id="PF01757"/>
    </source>
</evidence>
<keyword evidence="3" id="KW-0012">Acyltransferase</keyword>
<dbReference type="GO" id="GO:0016020">
    <property type="term" value="C:membrane"/>
    <property type="evidence" value="ECO:0007669"/>
    <property type="project" value="TreeGrafter"/>
</dbReference>
<feature type="transmembrane region" description="Helical" evidence="1">
    <location>
        <begin position="197"/>
        <end position="216"/>
    </location>
</feature>
<dbReference type="AlphaFoldDB" id="G0A753"/>
<dbReference type="InterPro" id="IPR050879">
    <property type="entry name" value="Acyltransferase_3"/>
</dbReference>